<dbReference type="Pfam" id="PF01966">
    <property type="entry name" value="HD"/>
    <property type="match status" value="1"/>
</dbReference>
<sequence length="213" mass="23441">MHSAFAPYESLAERLLPHGIGADGDGSHDVSHLLRVWRNASRLHAEEGGDDEILFAAAMLHDCVAVEKNSSFRPQASRLSAEKATRCLRGLGWSESRVAATTHAIEAHSFSAGIQPMTVEAKILQDADRLDAIGMIGVARCFYVAGRLGTALYDPADPDASQRPYDDERYAVDHFQTKLLKLASGFQTVSGARLAQERHERLRRFLADLRSEI</sequence>
<dbReference type="OrthoDB" id="9797344at2"/>
<dbReference type="PANTHER" id="PTHR33594">
    <property type="entry name" value="SUPERFAMILY HYDROLASE, PUTATIVE (AFU_ORTHOLOGUE AFUA_1G03035)-RELATED"/>
    <property type="match status" value="1"/>
</dbReference>
<keyword evidence="3" id="KW-1185">Reference proteome</keyword>
<dbReference type="InterPro" id="IPR003607">
    <property type="entry name" value="HD/PDEase_dom"/>
</dbReference>
<dbReference type="SMART" id="SM00471">
    <property type="entry name" value="HDc"/>
    <property type="match status" value="1"/>
</dbReference>
<accession>A0A5N3P406</accession>
<dbReference type="RefSeq" id="WP_150949243.1">
    <property type="nucleotide sequence ID" value="NZ_VCMV01000071.1"/>
</dbReference>
<dbReference type="InterPro" id="IPR006674">
    <property type="entry name" value="HD_domain"/>
</dbReference>
<comment type="caution">
    <text evidence="2">The sequence shown here is derived from an EMBL/GenBank/DDBJ whole genome shotgun (WGS) entry which is preliminary data.</text>
</comment>
<dbReference type="SUPFAM" id="SSF109604">
    <property type="entry name" value="HD-domain/PDEase-like"/>
    <property type="match status" value="1"/>
</dbReference>
<protein>
    <submittedName>
        <fullName evidence="2">HD domain-containing protein</fullName>
    </submittedName>
</protein>
<feature type="domain" description="HD" evidence="1">
    <location>
        <begin position="29"/>
        <end position="133"/>
    </location>
</feature>
<dbReference type="PROSITE" id="PS51831">
    <property type="entry name" value="HD"/>
    <property type="match status" value="1"/>
</dbReference>
<evidence type="ECO:0000259" key="1">
    <source>
        <dbReference type="PROSITE" id="PS51831"/>
    </source>
</evidence>
<dbReference type="CDD" id="cd00077">
    <property type="entry name" value="HDc"/>
    <property type="match status" value="1"/>
</dbReference>
<dbReference type="Proteomes" id="UP000325684">
    <property type="component" value="Unassembled WGS sequence"/>
</dbReference>
<evidence type="ECO:0000313" key="2">
    <source>
        <dbReference type="EMBL" id="KAB0264466.1"/>
    </source>
</evidence>
<reference evidence="2 3" key="1">
    <citation type="journal article" date="2019" name="Microorganisms">
        <title>Genome Insights into the Novel Species Microvirga brassicacearum, a Rapeseed Endophyte with Biotechnological Potential.</title>
        <authorList>
            <person name="Jimenez-Gomez A."/>
            <person name="Saati-Santamaria Z."/>
            <person name="Igual J.M."/>
            <person name="Rivas R."/>
            <person name="Mateos P.F."/>
            <person name="Garcia-Fraile P."/>
        </authorList>
    </citation>
    <scope>NUCLEOTIDE SEQUENCE [LARGE SCALE GENOMIC DNA]</scope>
    <source>
        <strain evidence="2 3">CDVBN77</strain>
    </source>
</reference>
<dbReference type="Gene3D" id="1.10.3210.50">
    <property type="match status" value="1"/>
</dbReference>
<dbReference type="EMBL" id="VCMV01000071">
    <property type="protein sequence ID" value="KAB0264466.1"/>
    <property type="molecule type" value="Genomic_DNA"/>
</dbReference>
<evidence type="ECO:0000313" key="3">
    <source>
        <dbReference type="Proteomes" id="UP000325684"/>
    </source>
</evidence>
<name>A0A5N3P406_9HYPH</name>
<proteinExistence type="predicted"/>
<organism evidence="2 3">
    <name type="scientific">Microvirga brassicacearum</name>
    <dbReference type="NCBI Taxonomy" id="2580413"/>
    <lineage>
        <taxon>Bacteria</taxon>
        <taxon>Pseudomonadati</taxon>
        <taxon>Pseudomonadota</taxon>
        <taxon>Alphaproteobacteria</taxon>
        <taxon>Hyphomicrobiales</taxon>
        <taxon>Methylobacteriaceae</taxon>
        <taxon>Microvirga</taxon>
    </lineage>
</organism>
<gene>
    <name evidence="2" type="ORF">FEZ63_22800</name>
</gene>
<dbReference type="AlphaFoldDB" id="A0A5N3P406"/>
<dbReference type="PANTHER" id="PTHR33594:SF1">
    <property type="entry name" value="HD_PDEASE DOMAIN-CONTAINING PROTEIN"/>
    <property type="match status" value="1"/>
</dbReference>